<dbReference type="Proteomes" id="UP001163105">
    <property type="component" value="Unassembled WGS sequence"/>
</dbReference>
<keyword evidence="6" id="KW-1185">Reference proteome</keyword>
<feature type="compositionally biased region" description="Polar residues" evidence="1">
    <location>
        <begin position="186"/>
        <end position="206"/>
    </location>
</feature>
<dbReference type="InterPro" id="IPR018825">
    <property type="entry name" value="DUF2427"/>
</dbReference>
<gene>
    <name evidence="5" type="ORF">O9K51_10572</name>
</gene>
<reference evidence="5" key="1">
    <citation type="submission" date="2023-01" db="EMBL/GenBank/DDBJ databases">
        <title>The growth and conidiation of Purpureocillium lavendulum are regulated by nitrogen source and histone H3K14 acetylation.</title>
        <authorList>
            <person name="Tang P."/>
            <person name="Han J."/>
            <person name="Zhang C."/>
            <person name="Tang P."/>
            <person name="Qi F."/>
            <person name="Zhang K."/>
            <person name="Liang L."/>
        </authorList>
    </citation>
    <scope>NUCLEOTIDE SEQUENCE</scope>
    <source>
        <strain evidence="5">YMF1.00683</strain>
    </source>
</reference>
<keyword evidence="2" id="KW-0472">Membrane</keyword>
<dbReference type="Gene3D" id="2.60.120.650">
    <property type="entry name" value="Cupin"/>
    <property type="match status" value="1"/>
</dbReference>
<feature type="transmembrane region" description="Helical" evidence="2">
    <location>
        <begin position="352"/>
        <end position="371"/>
    </location>
</feature>
<feature type="region of interest" description="Disordered" evidence="1">
    <location>
        <begin position="182"/>
        <end position="206"/>
    </location>
</feature>
<name>A0AB34FD43_9HYPO</name>
<keyword evidence="2" id="KW-0812">Transmembrane</keyword>
<dbReference type="CDD" id="cd08760">
    <property type="entry name" value="Cyt_b561_FRRS1_like"/>
    <property type="match status" value="1"/>
</dbReference>
<feature type="transmembrane region" description="Helical" evidence="2">
    <location>
        <begin position="477"/>
        <end position="494"/>
    </location>
</feature>
<evidence type="ECO:0000256" key="1">
    <source>
        <dbReference type="SAM" id="MobiDB-lite"/>
    </source>
</evidence>
<evidence type="ECO:0000313" key="6">
    <source>
        <dbReference type="Proteomes" id="UP001163105"/>
    </source>
</evidence>
<evidence type="ECO:0000256" key="2">
    <source>
        <dbReference type="SAM" id="Phobius"/>
    </source>
</evidence>
<feature type="signal peptide" evidence="3">
    <location>
        <begin position="1"/>
        <end position="26"/>
    </location>
</feature>
<evidence type="ECO:0000256" key="3">
    <source>
        <dbReference type="SAM" id="SignalP"/>
    </source>
</evidence>
<dbReference type="PROSITE" id="PS51184">
    <property type="entry name" value="JMJC"/>
    <property type="match status" value="1"/>
</dbReference>
<dbReference type="Pfam" id="PF10355">
    <property type="entry name" value="Ytp1"/>
    <property type="match status" value="1"/>
</dbReference>
<proteinExistence type="predicted"/>
<feature type="transmembrane region" description="Helical" evidence="2">
    <location>
        <begin position="506"/>
        <end position="524"/>
    </location>
</feature>
<evidence type="ECO:0000259" key="4">
    <source>
        <dbReference type="PROSITE" id="PS51184"/>
    </source>
</evidence>
<dbReference type="InterPro" id="IPR003347">
    <property type="entry name" value="JmjC_dom"/>
</dbReference>
<dbReference type="SUPFAM" id="SSF51197">
    <property type="entry name" value="Clavaminate synthase-like"/>
    <property type="match status" value="1"/>
</dbReference>
<sequence>MNIAAPLRVSASALLLTAVLASRAHAHGDAAGATMDMDTALGEAGHEQSASQYAPTYFAHPGHVGVIYAHIALMVLAWVFVLPIAVMLSLAKSRYTIASQLLFSITNAVGIVFSVIYNANTPDLYPNNAHHKIGWIVTSVVSAQVFLGLVGRLAGAVTIRHSWKSPESLAFMRLSTELPDDEYRMSNDSGQGTEPNTESLRSNSLSTLDGVGDDEHDLPLHARRKEYQHDNELADSSPSPDATSWAATRATRVMSSSAWRYFDFAYRIVDRIILPFGFIALTTGIITFGRFFEGAGVFSGLAHWIKGGVFFWLGLFTLGRWSGSFGELGWAWNVRPRARHHQRSKWRPSAEFVESALILLYGSTNIFLEHLGGWGGEWSAQDLEHMAITVLFIGGGLCGILVESTRIRDLLNTTVTDAAPADTFPDEERELRSPPTAYEFSLNPIPALVILLLGIMMSSHHQSTMISTMVHRQWGNLLLGASFARALTYVLVYLRPPKSVLPSRPPTELLASFGLIAGGIVFMASSSDTVDGMIHYDLDVMFMYTVTMGLVGMLMAWEVVVLAIKGWATLNFSRTFMRLNGRLPQLNLFLPLNRMLSIIEERWVGQGGREQDRPAILKEKLSIEEWKVVAALQKILQPFKIASKQLQGTGIAGTRSTTGGFDEYFPVVEMLLDHLELAIQGTIIEENEDHTMKEVHLFDDMDAKTRRLLKIYIKLGWKKLNDYYGKLTSTAYVAAVVFHPCKKWRALEQLWNQLPSRQTSGWKKTYERNITKAWEGRYKNVAYDEASNHSSATRSNSALDYIERRLAFSRQDDDKDDYATKNSSSGMSANIDVEKHGRLMDRFFSERELYYINRDHGNSAIFMEHVALHAADASREVIPTIEHMGLNLDDSDDCLEAKEIAADMCSDIDDGDDDESLAENVLSYLNVGMGLKGPRQLADHFLSEEELDFVNDTQEKQHRTIPRFQGRPIPSPPEEDLRVLVRLDAKAPARKHESYAIRTHIAAKAGIGLHQIPAAFPVKSAWAVRTTDTATRDLIVQRQAEWADDLGAKSVERTDEPTVPHESIETAQMRNKYGSLIQNLLRECQNSKGSQPSHSRWDDSLARLNRIFPPDRDVSIARIGPISMVADDADVWYTTEDDIKKAMDQDFVLHKPTVVRSRQLRERGQELNQFLEILGDHFGGGTVDVQDPTTTNKHAVSLPVYEIIDRLREGTDIQAGRLPVNLLNLKYPGQAPPAPAFLNLRRFDVLPAISSRLEAEFTGQAIAGKRGHATMVEAREVDLDRSLTFSLFAQRGSFTGFHVDSPDGTWVCNEWGLKLWIFAAGTDESEMAKFADEGDNWVPDNVVAVVLEPGDTLIMPPAQIVPHAVLTLADSQMTGGMFMDAHCILKSIEKLLWITTRPLVSNEPIPLQLLRGWDHLQQRTGWVIEPAKVRLVPTDKEWYS</sequence>
<evidence type="ECO:0000313" key="5">
    <source>
        <dbReference type="EMBL" id="KAJ6436805.1"/>
    </source>
</evidence>
<feature type="transmembrane region" description="Helical" evidence="2">
    <location>
        <begin position="133"/>
        <end position="154"/>
    </location>
</feature>
<feature type="transmembrane region" description="Helical" evidence="2">
    <location>
        <begin position="67"/>
        <end position="89"/>
    </location>
</feature>
<feature type="transmembrane region" description="Helical" evidence="2">
    <location>
        <begin position="383"/>
        <end position="402"/>
    </location>
</feature>
<dbReference type="PANTHER" id="PTHR31685">
    <property type="entry name" value="INTEGRAL MEMBRANE PROTEIN (AFU_ORTHOLOGUE AFUA_6G12730)-RELATED"/>
    <property type="match status" value="1"/>
</dbReference>
<accession>A0AB34FD43</accession>
<dbReference type="PANTHER" id="PTHR31685:SF3">
    <property type="entry name" value="INTEGRAL MEMBRANE PROTEIN (AFU_ORTHOLOGUE AFUA_6G12730)"/>
    <property type="match status" value="1"/>
</dbReference>
<feature type="chain" id="PRO_5044207135" evidence="3">
    <location>
        <begin position="27"/>
        <end position="1440"/>
    </location>
</feature>
<feature type="transmembrane region" description="Helical" evidence="2">
    <location>
        <begin position="309"/>
        <end position="332"/>
    </location>
</feature>
<protein>
    <submittedName>
        <fullName evidence="5">Integral membrane protein</fullName>
    </submittedName>
</protein>
<organism evidence="5 6">
    <name type="scientific">Purpureocillium lavendulum</name>
    <dbReference type="NCBI Taxonomy" id="1247861"/>
    <lineage>
        <taxon>Eukaryota</taxon>
        <taxon>Fungi</taxon>
        <taxon>Dikarya</taxon>
        <taxon>Ascomycota</taxon>
        <taxon>Pezizomycotina</taxon>
        <taxon>Sordariomycetes</taxon>
        <taxon>Hypocreomycetidae</taxon>
        <taxon>Hypocreales</taxon>
        <taxon>Ophiocordycipitaceae</taxon>
        <taxon>Purpureocillium</taxon>
    </lineage>
</organism>
<dbReference type="EMBL" id="JAQHRD010000016">
    <property type="protein sequence ID" value="KAJ6436805.1"/>
    <property type="molecule type" value="Genomic_DNA"/>
</dbReference>
<dbReference type="InterPro" id="IPR018827">
    <property type="entry name" value="YTP1_C"/>
</dbReference>
<feature type="transmembrane region" description="Helical" evidence="2">
    <location>
        <begin position="101"/>
        <end position="121"/>
    </location>
</feature>
<feature type="transmembrane region" description="Helical" evidence="2">
    <location>
        <begin position="268"/>
        <end position="289"/>
    </location>
</feature>
<keyword evidence="3" id="KW-0732">Signal</keyword>
<comment type="caution">
    <text evidence="5">The sequence shown here is derived from an EMBL/GenBank/DDBJ whole genome shotgun (WGS) entry which is preliminary data.</text>
</comment>
<keyword evidence="2" id="KW-1133">Transmembrane helix</keyword>
<feature type="domain" description="JmjC" evidence="4">
    <location>
        <begin position="1235"/>
        <end position="1395"/>
    </location>
</feature>
<dbReference type="Pfam" id="PF10348">
    <property type="entry name" value="DUF2427"/>
    <property type="match status" value="1"/>
</dbReference>
<feature type="transmembrane region" description="Helical" evidence="2">
    <location>
        <begin position="544"/>
        <end position="568"/>
    </location>
</feature>